<dbReference type="RefSeq" id="WP_184414930.1">
    <property type="nucleotide sequence ID" value="NZ_JACIGE010000002.1"/>
</dbReference>
<comment type="caution">
    <text evidence="1">The sequence shown here is derived from an EMBL/GenBank/DDBJ whole genome shotgun (WGS) entry which is preliminary data.</text>
</comment>
<proteinExistence type="predicted"/>
<dbReference type="EMBL" id="JACIGE010000002">
    <property type="protein sequence ID" value="MBB4246600.1"/>
    <property type="molecule type" value="Genomic_DNA"/>
</dbReference>
<evidence type="ECO:0000313" key="2">
    <source>
        <dbReference type="Proteomes" id="UP000587070"/>
    </source>
</evidence>
<keyword evidence="2" id="KW-1185">Reference proteome</keyword>
<dbReference type="Proteomes" id="UP000587070">
    <property type="component" value="Unassembled WGS sequence"/>
</dbReference>
<organism evidence="1 2">
    <name type="scientific">Rhodocyclus tenuis</name>
    <name type="common">Rhodospirillum tenue</name>
    <dbReference type="NCBI Taxonomy" id="1066"/>
    <lineage>
        <taxon>Bacteria</taxon>
        <taxon>Pseudomonadati</taxon>
        <taxon>Pseudomonadota</taxon>
        <taxon>Betaproteobacteria</taxon>
        <taxon>Rhodocyclales</taxon>
        <taxon>Rhodocyclaceae</taxon>
        <taxon>Rhodocyclus</taxon>
    </lineage>
</organism>
<evidence type="ECO:0000313" key="1">
    <source>
        <dbReference type="EMBL" id="MBB4246600.1"/>
    </source>
</evidence>
<evidence type="ECO:0008006" key="3">
    <source>
        <dbReference type="Google" id="ProtNLM"/>
    </source>
</evidence>
<dbReference type="GO" id="GO:0007155">
    <property type="term" value="P:cell adhesion"/>
    <property type="evidence" value="ECO:0007669"/>
    <property type="project" value="InterPro"/>
</dbReference>
<sequence>MLTSSTGSSSDALGNVLDTSSSKGLSASGRNTALFDPESAYRMMSVINYDEVSYKAQFSEMSQMKSWLSEMQQDAQSLGGISLTSSDDSIRASLQTFTDQYNAWVKRFDADMQSGSLLADTQAAQVSRYELEQSVENMFNGASDGLHGLRDLGLTIDPYSNLATLDSTRLDAVLASNKQGVVDTVQQFSANFAKSAELLNSDGNFIPKRLNNLSRAIAYIEDNKSSLQAEFGLGDAAKPSGLVAQALAAYQQMSGKTDSSH</sequence>
<accession>A0A840G6M1</accession>
<gene>
    <name evidence="1" type="ORF">GGD90_000957</name>
</gene>
<name>A0A840G6M1_RHOTE</name>
<protein>
    <recommendedName>
        <fullName evidence="3">Flagellar hook-associated protein 2 C-terminal domain-containing protein</fullName>
    </recommendedName>
</protein>
<dbReference type="AlphaFoldDB" id="A0A840G6M1"/>
<reference evidence="1 2" key="1">
    <citation type="submission" date="2020-08" db="EMBL/GenBank/DDBJ databases">
        <title>Genome sequencing of Purple Non-Sulfur Bacteria from various extreme environments.</title>
        <authorList>
            <person name="Mayer M."/>
        </authorList>
    </citation>
    <scope>NUCLEOTIDE SEQUENCE [LARGE SCALE GENOMIC DNA]</scope>
    <source>
        <strain evidence="1 2">2761</strain>
    </source>
</reference>
<dbReference type="GO" id="GO:0009288">
    <property type="term" value="C:bacterial-type flagellum"/>
    <property type="evidence" value="ECO:0007669"/>
    <property type="project" value="InterPro"/>
</dbReference>